<reference evidence="1 2" key="1">
    <citation type="submission" date="2019-03" db="EMBL/GenBank/DDBJ databases">
        <title>Genomic Encyclopedia of Type Strains, Phase IV (KMG-IV): sequencing the most valuable type-strain genomes for metagenomic binning, comparative biology and taxonomic classification.</title>
        <authorList>
            <person name="Goeker M."/>
        </authorList>
    </citation>
    <scope>NUCLEOTIDE SEQUENCE [LARGE SCALE GENOMIC DNA]</scope>
    <source>
        <strain evidence="1 2">DSM 100059</strain>
    </source>
</reference>
<comment type="caution">
    <text evidence="1">The sequence shown here is derived from an EMBL/GenBank/DDBJ whole genome shotgun (WGS) entry which is preliminary data.</text>
</comment>
<evidence type="ECO:0000313" key="1">
    <source>
        <dbReference type="EMBL" id="TDX02136.1"/>
    </source>
</evidence>
<dbReference type="Proteomes" id="UP000294498">
    <property type="component" value="Unassembled WGS sequence"/>
</dbReference>
<dbReference type="GO" id="GO:0005886">
    <property type="term" value="C:plasma membrane"/>
    <property type="evidence" value="ECO:0007669"/>
    <property type="project" value="TreeGrafter"/>
</dbReference>
<dbReference type="EMBL" id="SODV01000001">
    <property type="protein sequence ID" value="TDX02136.1"/>
    <property type="molecule type" value="Genomic_DNA"/>
</dbReference>
<dbReference type="PANTHER" id="PTHR30441">
    <property type="entry name" value="DUF748 DOMAIN-CONTAINING PROTEIN"/>
    <property type="match status" value="1"/>
</dbReference>
<accession>A0A4R8DVR3</accession>
<keyword evidence="2" id="KW-1185">Reference proteome</keyword>
<dbReference type="PANTHER" id="PTHR30441:SF4">
    <property type="entry name" value="PROTEIN ASMA"/>
    <property type="match status" value="1"/>
</dbReference>
<proteinExistence type="predicted"/>
<sequence length="1063" mass="119295">MSTKLRKRLIRLLLIPLLSLLALVGLAIILLLSQQQRLVKLAVKELNKQLPSGDLAVGGSDIAVFQNFPYISIALSDVRLYLGKRETDSPIVKVERVYLGFSLPDILRQHYRVKALGLKNGFVHLLQDRQGNLNIIEAMRMPVDSTGAKDTTTSGALDLDVKKFVLKNMDVTYLDSASRQHLSSHIDRVQASCRLDSGKVFAGLEGGLVFDYTRPGAALFLHKHLSTTLEMSYDQETKFLRLPVGKLRFEDASFNITGTADLQHGDSLDIHIKGDKDDFKQLLAFAPEQVVHELKPFRYDGRISFDATINGPLQGGRLPLINLTFACADAWVHNTKAGRHLDSVSFKGYYTNGPGHSLKTSELRLTDMTARPDKGVFKGNFIMRDFTDPKVLMQVNSELEIGFIGAFLGIKDLERISGHITLKMDFNELVDISAPQQSLSQLTQGIQSELTVRDLAFRIPGYARPVEHLNLHAQMKNGFVTLDSLSGKIGRSDIHLMGSLSDLPALFHQRQQPVALHCTASSSTLAIKDLLDTTKTGHWVDEEVYGLTIALSLQTSVDQLLHPSPLPKGRFTLDSLNASFKKYPHAFHDFGADLTINDTALFLRNFGGMIDSSDLRFNGRVVNYALWFEKVKKGKTQLAFDLKSRRLAMRDLLGKRSSQFVPPDYRQETGSNIWLRSKIDLRYDSVFQFADAKIAHISGALQRHDFTLDSIRGNVKFGIDDYIKIDTLQGRVGNSDFNLSMRIYNGKDTIRRKKENYLQFASRFLDVDQLSNYRLTEADSTGTAAVSHDSAFTIFQIPFIDFNGSVNIGKIKYHKLGTKNLVARIRMQAGQQLYLDTLGMDIAGGRITARAHFNGSDPKKIYLRSRVNLQGVDLEKLLLKLDYLGQDYYINKNIKGTVDGQITSYVLVHPDFTPQIDQSEAQIAVEIHNGALINFAPMQAMSSYFRDKNLNMIRFDTLRNTLAFKNGALTIPDMNINSSLGYIEIAGRQSLDMQMEYDLRIPLKLVTDAGFSKLFGKKKEEVDPNQVDAIEYRDKEKRVHFINLKVTGTPDDFKVHLGKAKNS</sequence>
<gene>
    <name evidence="1" type="ORF">EDB95_3186</name>
</gene>
<name>A0A4R8DVR3_9BACT</name>
<dbReference type="OrthoDB" id="1489065at2"/>
<dbReference type="GO" id="GO:0090313">
    <property type="term" value="P:regulation of protein targeting to membrane"/>
    <property type="evidence" value="ECO:0007669"/>
    <property type="project" value="TreeGrafter"/>
</dbReference>
<dbReference type="InterPro" id="IPR052894">
    <property type="entry name" value="AsmA-related"/>
</dbReference>
<dbReference type="RefSeq" id="WP_133994760.1">
    <property type="nucleotide sequence ID" value="NZ_SODV01000001.1"/>
</dbReference>
<protein>
    <submittedName>
        <fullName evidence="1">AsmA-like protein</fullName>
    </submittedName>
</protein>
<evidence type="ECO:0000313" key="2">
    <source>
        <dbReference type="Proteomes" id="UP000294498"/>
    </source>
</evidence>
<dbReference type="AlphaFoldDB" id="A0A4R8DVR3"/>
<organism evidence="1 2">
    <name type="scientific">Dinghuibacter silviterrae</name>
    <dbReference type="NCBI Taxonomy" id="1539049"/>
    <lineage>
        <taxon>Bacteria</taxon>
        <taxon>Pseudomonadati</taxon>
        <taxon>Bacteroidota</taxon>
        <taxon>Chitinophagia</taxon>
        <taxon>Chitinophagales</taxon>
        <taxon>Chitinophagaceae</taxon>
        <taxon>Dinghuibacter</taxon>
    </lineage>
</organism>